<evidence type="ECO:0000256" key="1">
    <source>
        <dbReference type="ARBA" id="ARBA00022741"/>
    </source>
</evidence>
<dbReference type="EMBL" id="CP163445">
    <property type="protein sequence ID" value="XDQ82562.1"/>
    <property type="molecule type" value="Genomic_DNA"/>
</dbReference>
<keyword evidence="3" id="KW-0131">Cell cycle</keyword>
<name>A0AB39TTM0_9ACTN</name>
<dbReference type="SUPFAM" id="SSF52540">
    <property type="entry name" value="P-loop containing nucleoside triphosphate hydrolases"/>
    <property type="match status" value="1"/>
</dbReference>
<dbReference type="GO" id="GO:0005737">
    <property type="term" value="C:cytoplasm"/>
    <property type="evidence" value="ECO:0007669"/>
    <property type="project" value="TreeGrafter"/>
</dbReference>
<dbReference type="Pfam" id="PF03969">
    <property type="entry name" value="AFG1_ATPase"/>
    <property type="match status" value="1"/>
</dbReference>
<proteinExistence type="predicted"/>
<dbReference type="RefSeq" id="WP_369184899.1">
    <property type="nucleotide sequence ID" value="NZ_CP163445.1"/>
</dbReference>
<evidence type="ECO:0000313" key="3">
    <source>
        <dbReference type="EMBL" id="XDQ82562.1"/>
    </source>
</evidence>
<dbReference type="PANTHER" id="PTHR12169:SF6">
    <property type="entry name" value="AFG1-LIKE ATPASE"/>
    <property type="match status" value="1"/>
</dbReference>
<reference evidence="3" key="1">
    <citation type="submission" date="2024-07" db="EMBL/GenBank/DDBJ databases">
        <authorList>
            <person name="Yu S.T."/>
        </authorList>
    </citation>
    <scope>NUCLEOTIDE SEQUENCE</scope>
    <source>
        <strain evidence="3">Y1</strain>
    </source>
</reference>
<dbReference type="Gene3D" id="3.40.50.300">
    <property type="entry name" value="P-loop containing nucleotide triphosphate hydrolases"/>
    <property type="match status" value="1"/>
</dbReference>
<dbReference type="GO" id="GO:0016887">
    <property type="term" value="F:ATP hydrolysis activity"/>
    <property type="evidence" value="ECO:0007669"/>
    <property type="project" value="InterPro"/>
</dbReference>
<dbReference type="GO" id="GO:0005524">
    <property type="term" value="F:ATP binding"/>
    <property type="evidence" value="ECO:0007669"/>
    <property type="project" value="UniProtKB-KW"/>
</dbReference>
<dbReference type="NCBIfam" id="NF040713">
    <property type="entry name" value="ZapE"/>
    <property type="match status" value="1"/>
</dbReference>
<dbReference type="GO" id="GO:0051301">
    <property type="term" value="P:cell division"/>
    <property type="evidence" value="ECO:0007669"/>
    <property type="project" value="UniProtKB-KW"/>
</dbReference>
<protein>
    <submittedName>
        <fullName evidence="3">Cell division protein ZapE</fullName>
    </submittedName>
</protein>
<sequence>MFERAAAEAGFALDGSQTAAAERLARLGADLSARRRLFGAGKPPRGVYVWGPVGRGKSWLTGVFYEALPLRNKRRVHFHEFFREFHAVHARHRKERNACDLAVAELLSDCRLLFFDEFHVHDPGDAMMMGRVLTSLVEQKVTLVATSNYPPAGLLPNPVHHHMFEPTIKLLESSLDVLEVAGPHDYRSRAKSRTRTSRSRFEGGGYLWPGSERQLREAGLEPPAAAERQTVRTGGRELTARAVRDGLVWFDFHELCDERTSTVDYLRLADRFDTWVLSGLPELTSGRRDAAQRFANLVDVLYDRDATLYLVADAPLADCLRGDALPIDVNRTVSRLGLLPVPPFGGPPSASTVRAAAVPPR</sequence>
<organism evidence="3">
    <name type="scientific">Streptomyces sp. Y1</name>
    <dbReference type="NCBI Taxonomy" id="3238634"/>
    <lineage>
        <taxon>Bacteria</taxon>
        <taxon>Bacillati</taxon>
        <taxon>Actinomycetota</taxon>
        <taxon>Actinomycetes</taxon>
        <taxon>Kitasatosporales</taxon>
        <taxon>Streptomycetaceae</taxon>
        <taxon>Streptomyces</taxon>
    </lineage>
</organism>
<keyword evidence="1" id="KW-0547">Nucleotide-binding</keyword>
<evidence type="ECO:0000256" key="2">
    <source>
        <dbReference type="ARBA" id="ARBA00022840"/>
    </source>
</evidence>
<keyword evidence="3" id="KW-0132">Cell division</keyword>
<dbReference type="AlphaFoldDB" id="A0AB39TTM0"/>
<keyword evidence="2" id="KW-0067">ATP-binding</keyword>
<dbReference type="PANTHER" id="PTHR12169">
    <property type="entry name" value="ATPASE N2B"/>
    <property type="match status" value="1"/>
</dbReference>
<dbReference type="InterPro" id="IPR005654">
    <property type="entry name" value="ATPase_AFG1-like"/>
</dbReference>
<accession>A0AB39TTM0</accession>
<dbReference type="GO" id="GO:0032153">
    <property type="term" value="C:cell division site"/>
    <property type="evidence" value="ECO:0007669"/>
    <property type="project" value="TreeGrafter"/>
</dbReference>
<gene>
    <name evidence="3" type="primary">zapE</name>
    <name evidence="3" type="ORF">AB2U05_30740</name>
</gene>
<dbReference type="InterPro" id="IPR027417">
    <property type="entry name" value="P-loop_NTPase"/>
</dbReference>